<dbReference type="Gene3D" id="3.40.1190.20">
    <property type="match status" value="1"/>
</dbReference>
<evidence type="ECO:0000256" key="2">
    <source>
        <dbReference type="ARBA" id="ARBA00022679"/>
    </source>
</evidence>
<sequence>MTALTQVVGISNAIVDVLAHVDEEFLTKINAPKGSMILVDADRAQEIYGMMGSVKEMSGGSVANTIAGLSSIGGRAAYIGRVADDHLGRVFMQDMQSVGVDVRLEAAKDGAPTARCHILITPDGQRTMQTYLGACLELNESDVTEQSVGNSEIILLEGYVWDTPHGQNALKAAFRIADGGASGVALSLSDADCVARHRLAFLDAIANQVTLVLGDDSEVMRLFEVDTLEKAASRAAEFDCVFAVTRSKQGSVIFSG</sequence>
<dbReference type="InterPro" id="IPR029056">
    <property type="entry name" value="Ribokinase-like"/>
</dbReference>
<dbReference type="EMBL" id="UINC01038339">
    <property type="protein sequence ID" value="SVB35216.1"/>
    <property type="molecule type" value="Genomic_DNA"/>
</dbReference>
<evidence type="ECO:0000256" key="1">
    <source>
        <dbReference type="ARBA" id="ARBA00010688"/>
    </source>
</evidence>
<evidence type="ECO:0000313" key="5">
    <source>
        <dbReference type="EMBL" id="SVB35216.1"/>
    </source>
</evidence>
<keyword evidence="3" id="KW-0418">Kinase</keyword>
<gene>
    <name evidence="5" type="ORF">METZ01_LOCUS188070</name>
</gene>
<dbReference type="PANTHER" id="PTHR43320:SF3">
    <property type="entry name" value="CARBOHYDRATE KINASE PFKB DOMAIN-CONTAINING PROTEIN"/>
    <property type="match status" value="1"/>
</dbReference>
<evidence type="ECO:0000256" key="3">
    <source>
        <dbReference type="ARBA" id="ARBA00022777"/>
    </source>
</evidence>
<feature type="non-terminal residue" evidence="5">
    <location>
        <position position="256"/>
    </location>
</feature>
<dbReference type="InterPro" id="IPR052700">
    <property type="entry name" value="Carb_kinase_PfkB-like"/>
</dbReference>
<dbReference type="Gene3D" id="3.30.1110.10">
    <property type="match status" value="1"/>
</dbReference>
<reference evidence="5" key="1">
    <citation type="submission" date="2018-05" db="EMBL/GenBank/DDBJ databases">
        <authorList>
            <person name="Lanie J.A."/>
            <person name="Ng W.-L."/>
            <person name="Kazmierczak K.M."/>
            <person name="Andrzejewski T.M."/>
            <person name="Davidsen T.M."/>
            <person name="Wayne K.J."/>
            <person name="Tettelin H."/>
            <person name="Glass J.I."/>
            <person name="Rusch D."/>
            <person name="Podicherti R."/>
            <person name="Tsui H.-C.T."/>
            <person name="Winkler M.E."/>
        </authorList>
    </citation>
    <scope>NUCLEOTIDE SEQUENCE</scope>
</reference>
<dbReference type="InterPro" id="IPR011611">
    <property type="entry name" value="PfkB_dom"/>
</dbReference>
<name>A0A382D9Q1_9ZZZZ</name>
<dbReference type="AlphaFoldDB" id="A0A382D9Q1"/>
<proteinExistence type="inferred from homology"/>
<organism evidence="5">
    <name type="scientific">marine metagenome</name>
    <dbReference type="NCBI Taxonomy" id="408172"/>
    <lineage>
        <taxon>unclassified sequences</taxon>
        <taxon>metagenomes</taxon>
        <taxon>ecological metagenomes</taxon>
    </lineage>
</organism>
<evidence type="ECO:0000259" key="4">
    <source>
        <dbReference type="Pfam" id="PF00294"/>
    </source>
</evidence>
<accession>A0A382D9Q1</accession>
<dbReference type="GO" id="GO:0016301">
    <property type="term" value="F:kinase activity"/>
    <property type="evidence" value="ECO:0007669"/>
    <property type="project" value="UniProtKB-KW"/>
</dbReference>
<dbReference type="Pfam" id="PF00294">
    <property type="entry name" value="PfkB"/>
    <property type="match status" value="1"/>
</dbReference>
<dbReference type="CDD" id="cd01168">
    <property type="entry name" value="adenosine_kinase"/>
    <property type="match status" value="1"/>
</dbReference>
<comment type="similarity">
    <text evidence="1">Belongs to the carbohydrate kinase PfkB family.</text>
</comment>
<protein>
    <recommendedName>
        <fullName evidence="4">Carbohydrate kinase PfkB domain-containing protein</fullName>
    </recommendedName>
</protein>
<keyword evidence="2" id="KW-0808">Transferase</keyword>
<dbReference type="SUPFAM" id="SSF53613">
    <property type="entry name" value="Ribokinase-like"/>
    <property type="match status" value="1"/>
</dbReference>
<dbReference type="PANTHER" id="PTHR43320">
    <property type="entry name" value="SUGAR KINASE"/>
    <property type="match status" value="1"/>
</dbReference>
<feature type="domain" description="Carbohydrate kinase PfkB" evidence="4">
    <location>
        <begin position="50"/>
        <end position="255"/>
    </location>
</feature>